<accession>A0ABD0YAV3</accession>
<organism evidence="3 4">
    <name type="scientific">Ranatra chinensis</name>
    <dbReference type="NCBI Taxonomy" id="642074"/>
    <lineage>
        <taxon>Eukaryota</taxon>
        <taxon>Metazoa</taxon>
        <taxon>Ecdysozoa</taxon>
        <taxon>Arthropoda</taxon>
        <taxon>Hexapoda</taxon>
        <taxon>Insecta</taxon>
        <taxon>Pterygota</taxon>
        <taxon>Neoptera</taxon>
        <taxon>Paraneoptera</taxon>
        <taxon>Hemiptera</taxon>
        <taxon>Heteroptera</taxon>
        <taxon>Panheteroptera</taxon>
        <taxon>Nepomorpha</taxon>
        <taxon>Nepidae</taxon>
        <taxon>Ranatrinae</taxon>
        <taxon>Ranatra</taxon>
    </lineage>
</organism>
<evidence type="ECO:0000256" key="1">
    <source>
        <dbReference type="SAM" id="MobiDB-lite"/>
    </source>
</evidence>
<gene>
    <name evidence="3" type="ORF">AAG570_001081</name>
</gene>
<keyword evidence="4" id="KW-1185">Reference proteome</keyword>
<comment type="caution">
    <text evidence="3">The sequence shown here is derived from an EMBL/GenBank/DDBJ whole genome shotgun (WGS) entry which is preliminary data.</text>
</comment>
<evidence type="ECO:0000313" key="4">
    <source>
        <dbReference type="Proteomes" id="UP001558652"/>
    </source>
</evidence>
<feature type="compositionally biased region" description="Basic and acidic residues" evidence="1">
    <location>
        <begin position="164"/>
        <end position="190"/>
    </location>
</feature>
<feature type="region of interest" description="Disordered" evidence="1">
    <location>
        <begin position="63"/>
        <end position="190"/>
    </location>
</feature>
<sequence>MPSKKKKYNARFPAGRIKKIMQTDEEVGKVAKAVPVRHEKLCILSEPRFDFLRELVKSVPEVSSCEEEVNSFGETPSASSQMVEERRGSSEKILLRSSSIVGSQEPGVPKHPHNRENQPQATSLPQPLPQAPPPPAPGLNFYTERDISVDSDPDPSPSNTFPHQRTDRSKSLNDDCNHSRDKSIREGYNT</sequence>
<feature type="compositionally biased region" description="Pro residues" evidence="1">
    <location>
        <begin position="126"/>
        <end position="137"/>
    </location>
</feature>
<feature type="compositionally biased region" description="Basic and acidic residues" evidence="1">
    <location>
        <begin position="83"/>
        <end position="94"/>
    </location>
</feature>
<dbReference type="EMBL" id="JBFDAA010000010">
    <property type="protein sequence ID" value="KAL1124455.1"/>
    <property type="molecule type" value="Genomic_DNA"/>
</dbReference>
<name>A0ABD0YAV3_9HEMI</name>
<evidence type="ECO:0000259" key="2">
    <source>
        <dbReference type="Pfam" id="PF00808"/>
    </source>
</evidence>
<dbReference type="AlphaFoldDB" id="A0ABD0YAV3"/>
<dbReference type="SUPFAM" id="SSF47113">
    <property type="entry name" value="Histone-fold"/>
    <property type="match status" value="1"/>
</dbReference>
<proteinExistence type="predicted"/>
<protein>
    <recommendedName>
        <fullName evidence="2">Transcription factor CBF/NF-Y/archaeal histone domain-containing protein</fullName>
    </recommendedName>
</protein>
<dbReference type="Pfam" id="PF00808">
    <property type="entry name" value="CBFD_NFYB_HMF"/>
    <property type="match status" value="1"/>
</dbReference>
<dbReference type="InterPro" id="IPR003958">
    <property type="entry name" value="CBFA_NFYB_domain"/>
</dbReference>
<dbReference type="Proteomes" id="UP001558652">
    <property type="component" value="Unassembled WGS sequence"/>
</dbReference>
<feature type="compositionally biased region" description="Polar residues" evidence="1">
    <location>
        <begin position="72"/>
        <end position="82"/>
    </location>
</feature>
<dbReference type="InterPro" id="IPR009072">
    <property type="entry name" value="Histone-fold"/>
</dbReference>
<reference evidence="3 4" key="1">
    <citation type="submission" date="2024-07" db="EMBL/GenBank/DDBJ databases">
        <title>Chromosome-level genome assembly of the water stick insect Ranatra chinensis (Heteroptera: Nepidae).</title>
        <authorList>
            <person name="Liu X."/>
        </authorList>
    </citation>
    <scope>NUCLEOTIDE SEQUENCE [LARGE SCALE GENOMIC DNA]</scope>
    <source>
        <strain evidence="3">Cailab_2021Rc</strain>
        <tissue evidence="3">Muscle</tissue>
    </source>
</reference>
<evidence type="ECO:0000313" key="3">
    <source>
        <dbReference type="EMBL" id="KAL1124455.1"/>
    </source>
</evidence>
<dbReference type="Gene3D" id="1.10.20.10">
    <property type="entry name" value="Histone, subunit A"/>
    <property type="match status" value="1"/>
</dbReference>
<feature type="domain" description="Transcription factor CBF/NF-Y/archaeal histone" evidence="2">
    <location>
        <begin position="10"/>
        <end position="36"/>
    </location>
</feature>